<evidence type="ECO:0000256" key="10">
    <source>
        <dbReference type="ARBA" id="ARBA00040751"/>
    </source>
</evidence>
<accession>A0A1S9DRH1</accession>
<keyword evidence="6" id="KW-0249">Electron transport</keyword>
<dbReference type="EMBL" id="MKZY01000003">
    <property type="protein sequence ID" value="OOO11693.1"/>
    <property type="molecule type" value="Genomic_DNA"/>
</dbReference>
<dbReference type="InterPro" id="IPR011249">
    <property type="entry name" value="Metalloenz_LuxS/M16"/>
</dbReference>
<evidence type="ECO:0000256" key="7">
    <source>
        <dbReference type="ARBA" id="ARBA00023128"/>
    </source>
</evidence>
<dbReference type="SUPFAM" id="SSF63411">
    <property type="entry name" value="LuxS/MPP-like metallohydrolase"/>
    <property type="match status" value="2"/>
</dbReference>
<evidence type="ECO:0000256" key="4">
    <source>
        <dbReference type="ARBA" id="ARBA00022792"/>
    </source>
</evidence>
<keyword evidence="2" id="KW-0813">Transport</keyword>
<evidence type="ECO:0000256" key="11">
    <source>
        <dbReference type="ARBA" id="ARBA00041372"/>
    </source>
</evidence>
<keyword evidence="4" id="KW-0999">Mitochondrion inner membrane</keyword>
<dbReference type="OrthoDB" id="6369905at2759"/>
<dbReference type="Proteomes" id="UP000190312">
    <property type="component" value="Unassembled WGS sequence"/>
</dbReference>
<comment type="caution">
    <text evidence="15">The sequence shown here is derived from an EMBL/GenBank/DDBJ whole genome shotgun (WGS) entry which is preliminary data.</text>
</comment>
<dbReference type="InterPro" id="IPR007863">
    <property type="entry name" value="Peptidase_M16_C"/>
</dbReference>
<dbReference type="FunFam" id="3.30.830.10:FF:000039">
    <property type="entry name" value="Ubiquinol-cytochrome c reductase core subunit 2"/>
    <property type="match status" value="1"/>
</dbReference>
<reference evidence="15 16" key="1">
    <citation type="submission" date="2016-10" db="EMBL/GenBank/DDBJ databases">
        <title>Genome sequencing of Aspergillus oryzae BCC7051.</title>
        <authorList>
            <person name="Thammarongtham C."/>
            <person name="Vorapreeda T."/>
            <person name="Nookaew I."/>
            <person name="Srisuk T."/>
            <person name="Land M."/>
            <person name="Jeennor S."/>
            <person name="Laoteng K."/>
        </authorList>
    </citation>
    <scope>NUCLEOTIDE SEQUENCE [LARGE SCALE GENOMIC DNA]</scope>
    <source>
        <strain evidence="15 16">BCC7051</strain>
    </source>
</reference>
<evidence type="ECO:0000256" key="12">
    <source>
        <dbReference type="SAM" id="MobiDB-lite"/>
    </source>
</evidence>
<dbReference type="PANTHER" id="PTHR11851:SF209">
    <property type="entry name" value="CYTOCHROME B-C1 COMPLEX SUBUNIT 2, MITOCHONDRIAL"/>
    <property type="match status" value="1"/>
</dbReference>
<comment type="subcellular location">
    <subcellularLocation>
        <location evidence="1">Mitochondrion inner membrane</location>
        <topology evidence="1">Peripheral membrane protein</topology>
        <orientation evidence="1">Matrix side</orientation>
    </subcellularLocation>
</comment>
<dbReference type="GO" id="GO:0005743">
    <property type="term" value="C:mitochondrial inner membrane"/>
    <property type="evidence" value="ECO:0007669"/>
    <property type="project" value="UniProtKB-SubCell"/>
</dbReference>
<dbReference type="eggNOG" id="KOG2583">
    <property type="taxonomic scope" value="Eukaryota"/>
</dbReference>
<feature type="domain" description="Peptidase M16 C-terminal" evidence="14">
    <location>
        <begin position="287"/>
        <end position="468"/>
    </location>
</feature>
<dbReference type="GO" id="GO:0046872">
    <property type="term" value="F:metal ion binding"/>
    <property type="evidence" value="ECO:0007669"/>
    <property type="project" value="InterPro"/>
</dbReference>
<keyword evidence="7" id="KW-0496">Mitochondrion</keyword>
<dbReference type="PANTHER" id="PTHR11851">
    <property type="entry name" value="METALLOPROTEASE"/>
    <property type="match status" value="1"/>
</dbReference>
<evidence type="ECO:0000256" key="9">
    <source>
        <dbReference type="ARBA" id="ARBA00038146"/>
    </source>
</evidence>
<evidence type="ECO:0000256" key="3">
    <source>
        <dbReference type="ARBA" id="ARBA00022660"/>
    </source>
</evidence>
<dbReference type="Pfam" id="PF00675">
    <property type="entry name" value="Peptidase_M16"/>
    <property type="match status" value="1"/>
</dbReference>
<sequence>MHHVTSADTEEEEKPVPPALAILANQRESNQGSGILKLFRHRFQPAQRQSEALFCSPFHSTPPIAVELLGFLSSSSHILYSAHAIMLSRSTFSRNAPRAVQKQCSAAGINSRRSMASAATPGLQYDVTEAAGVKLANREVAGPTATLALVAKAGPRYQPFPGFSDALEQFAFKSTLKRSALRINREVELLGGEVSSTHSRENVVLKAKFLSNDLPYFAELLAEVASQSKFAAHELNEVVIKHLKLRQQALAANPEQQAVDAAHSLAFHRGLGESITPSTTTPIEKYLSAEALAEFAQQAYAKSNIALVGSGSNSAELSKWVGQFFKELPSSGSSSQYQLRPGATSKYHGGEQRVSSKAGNAVVIAFPGSAAFGTSGYKPEASVLAALLGGESTIKWTPGFSLLAQATQGFSQVRASTKSHTYSDAGLFTISLSGKADHVASASKNAVDALKKVAAGEVASEDIKKAIALAKFRALESAQSLETGLEATGSALLSGGKPYQIGEIAQSIDAVTEAQVTDAAKNFLSDKASVASVGDLFQLPYGEDLGLTV</sequence>
<dbReference type="InterPro" id="IPR011765">
    <property type="entry name" value="Pept_M16_N"/>
</dbReference>
<evidence type="ECO:0000259" key="14">
    <source>
        <dbReference type="Pfam" id="PF05193"/>
    </source>
</evidence>
<evidence type="ECO:0000259" key="13">
    <source>
        <dbReference type="Pfam" id="PF00675"/>
    </source>
</evidence>
<gene>
    <name evidence="15" type="ORF">OAory_01081630</name>
</gene>
<proteinExistence type="inferred from homology"/>
<feature type="domain" description="Peptidase M16 N-terminal" evidence="13">
    <location>
        <begin position="142"/>
        <end position="274"/>
    </location>
</feature>
<organism evidence="15 16">
    <name type="scientific">Aspergillus oryzae</name>
    <name type="common">Yellow koji mold</name>
    <dbReference type="NCBI Taxonomy" id="5062"/>
    <lineage>
        <taxon>Eukaryota</taxon>
        <taxon>Fungi</taxon>
        <taxon>Dikarya</taxon>
        <taxon>Ascomycota</taxon>
        <taxon>Pezizomycotina</taxon>
        <taxon>Eurotiomycetes</taxon>
        <taxon>Eurotiomycetidae</taxon>
        <taxon>Eurotiales</taxon>
        <taxon>Aspergillaceae</taxon>
        <taxon>Aspergillus</taxon>
        <taxon>Aspergillus subgen. Circumdati</taxon>
    </lineage>
</organism>
<evidence type="ECO:0000256" key="8">
    <source>
        <dbReference type="ARBA" id="ARBA00023136"/>
    </source>
</evidence>
<dbReference type="InterPro" id="IPR050361">
    <property type="entry name" value="MPP/UQCRC_Complex"/>
</dbReference>
<evidence type="ECO:0000256" key="1">
    <source>
        <dbReference type="ARBA" id="ARBA00004443"/>
    </source>
</evidence>
<evidence type="ECO:0000313" key="15">
    <source>
        <dbReference type="EMBL" id="OOO11693.1"/>
    </source>
</evidence>
<evidence type="ECO:0000256" key="2">
    <source>
        <dbReference type="ARBA" id="ARBA00022448"/>
    </source>
</evidence>
<name>A0A1S9DRH1_ASPOZ</name>
<evidence type="ECO:0000313" key="16">
    <source>
        <dbReference type="Proteomes" id="UP000190312"/>
    </source>
</evidence>
<dbReference type="FunFam" id="3.30.830.10:FF:000021">
    <property type="entry name" value="Cytochrome b-c1 complex subunit 2"/>
    <property type="match status" value="1"/>
</dbReference>
<evidence type="ECO:0000256" key="6">
    <source>
        <dbReference type="ARBA" id="ARBA00022982"/>
    </source>
</evidence>
<dbReference type="Gene3D" id="3.30.830.10">
    <property type="entry name" value="Metalloenzyme, LuxS/M16 peptidase-like"/>
    <property type="match status" value="2"/>
</dbReference>
<dbReference type="VEuPathDB" id="FungiDB:AO090102000625"/>
<feature type="region of interest" description="Disordered" evidence="12">
    <location>
        <begin position="330"/>
        <end position="350"/>
    </location>
</feature>
<dbReference type="AlphaFoldDB" id="A0A1S9DRH1"/>
<evidence type="ECO:0000256" key="5">
    <source>
        <dbReference type="ARBA" id="ARBA00022946"/>
    </source>
</evidence>
<dbReference type="Pfam" id="PF05193">
    <property type="entry name" value="Peptidase_M16_C"/>
    <property type="match status" value="1"/>
</dbReference>
<protein>
    <recommendedName>
        <fullName evidence="10">Cytochrome b-c1 complex subunit 2, mitochondrial</fullName>
    </recommendedName>
    <alternativeName>
        <fullName evidence="11">Core protein II</fullName>
    </alternativeName>
</protein>
<keyword evidence="3" id="KW-0679">Respiratory chain</keyword>
<comment type="similarity">
    <text evidence="9">Belongs to the peptidase M16 family. UQCRC2/QCR2 subfamily.</text>
</comment>
<keyword evidence="8" id="KW-0472">Membrane</keyword>
<keyword evidence="5" id="KW-0809">Transit peptide</keyword>